<reference evidence="2 3" key="1">
    <citation type="submission" date="2024-03" db="EMBL/GenBank/DDBJ databases">
        <title>Human intestinal bacterial collection.</title>
        <authorList>
            <person name="Pauvert C."/>
            <person name="Hitch T.C.A."/>
            <person name="Clavel T."/>
        </authorList>
    </citation>
    <scope>NUCLEOTIDE SEQUENCE [LARGE SCALE GENOMIC DNA]</scope>
    <source>
        <strain evidence="2 3">CLA-SR-H024</strain>
    </source>
</reference>
<organism evidence="2 3">
    <name type="scientific">Niallia hominis</name>
    <dbReference type="NCBI Taxonomy" id="3133173"/>
    <lineage>
        <taxon>Bacteria</taxon>
        <taxon>Bacillati</taxon>
        <taxon>Bacillota</taxon>
        <taxon>Bacilli</taxon>
        <taxon>Bacillales</taxon>
        <taxon>Bacillaceae</taxon>
        <taxon>Niallia</taxon>
    </lineage>
</organism>
<dbReference type="Proteomes" id="UP001465426">
    <property type="component" value="Unassembled WGS sequence"/>
</dbReference>
<feature type="coiled-coil region" evidence="1">
    <location>
        <begin position="186"/>
        <end position="228"/>
    </location>
</feature>
<proteinExistence type="predicted"/>
<protein>
    <submittedName>
        <fullName evidence="2">Uncharacterized protein</fullName>
    </submittedName>
</protein>
<keyword evidence="1" id="KW-0175">Coiled coil</keyword>
<keyword evidence="3" id="KW-1185">Reference proteome</keyword>
<comment type="caution">
    <text evidence="2">The sequence shown here is derived from an EMBL/GenBank/DDBJ whole genome shotgun (WGS) entry which is preliminary data.</text>
</comment>
<evidence type="ECO:0000256" key="1">
    <source>
        <dbReference type="SAM" id="Coils"/>
    </source>
</evidence>
<sequence length="258" mass="28768">MGWFSRAVSSVSSAVSSGWKRVGKVVGSVAEKAGEITGIKILENAGRALKDWCSEVGEYRSYDKDTASAADTANINELLTLFSTKLKDQADELEKNALDEIRDYFEDVISQIEDSGVPVQTKQFRRAMTQTERQIKGQLKSHLAKRVSIDDQECLDILSLSAGAEKSQKMDKFGQRVLKEGLGQLAEMIEKTVNKYNDELQGLLNQLLEQQEKELVQTQNQFNEMLLQADGDLVDKEAAKLKPAIMLQSINHLEKLLA</sequence>
<evidence type="ECO:0000313" key="2">
    <source>
        <dbReference type="EMBL" id="MEQ2464161.1"/>
    </source>
</evidence>
<evidence type="ECO:0000313" key="3">
    <source>
        <dbReference type="Proteomes" id="UP001465426"/>
    </source>
</evidence>
<accession>A0ABV1ESU5</accession>
<dbReference type="EMBL" id="JBBMFN010000001">
    <property type="protein sequence ID" value="MEQ2464161.1"/>
    <property type="molecule type" value="Genomic_DNA"/>
</dbReference>
<gene>
    <name evidence="2" type="ORF">WMO63_00590</name>
</gene>
<name>A0ABV1ESU5_9BACI</name>
<dbReference type="RefSeq" id="WP_349204043.1">
    <property type="nucleotide sequence ID" value="NZ_JBBMFN010000001.1"/>
</dbReference>